<evidence type="ECO:0000256" key="3">
    <source>
        <dbReference type="ARBA" id="ARBA00023295"/>
    </source>
</evidence>
<dbReference type="PANTHER" id="PTHR42800:SF1">
    <property type="entry name" value="EXOINULINASE INUD (AFU_ORTHOLOGUE AFUA_5G00480)"/>
    <property type="match status" value="1"/>
</dbReference>
<dbReference type="InterPro" id="IPR001362">
    <property type="entry name" value="Glyco_hydro_32"/>
</dbReference>
<gene>
    <name evidence="5" type="ORF">PN838_00470</name>
</gene>
<keyword evidence="3" id="KW-0326">Glycosidase</keyword>
<name>A0ABT5F7T2_9GAMM</name>
<dbReference type="InterPro" id="IPR013148">
    <property type="entry name" value="Glyco_hydro_32_N"/>
</dbReference>
<dbReference type="GO" id="GO:0016787">
    <property type="term" value="F:hydrolase activity"/>
    <property type="evidence" value="ECO:0007669"/>
    <property type="project" value="UniProtKB-KW"/>
</dbReference>
<feature type="domain" description="Glycosyl hydrolase family 32 N-terminal" evidence="4">
    <location>
        <begin position="18"/>
        <end position="327"/>
    </location>
</feature>
<dbReference type="InterPro" id="IPR018053">
    <property type="entry name" value="Glyco_hydro_32_AS"/>
</dbReference>
<dbReference type="Gene3D" id="2.115.10.20">
    <property type="entry name" value="Glycosyl hydrolase domain, family 43"/>
    <property type="match status" value="1"/>
</dbReference>
<dbReference type="InterPro" id="IPR023296">
    <property type="entry name" value="Glyco_hydro_beta-prop_sf"/>
</dbReference>
<dbReference type="PROSITE" id="PS00609">
    <property type="entry name" value="GLYCOSYL_HYDROL_F32"/>
    <property type="match status" value="1"/>
</dbReference>
<accession>A0ABT5F7T2</accession>
<evidence type="ECO:0000256" key="1">
    <source>
        <dbReference type="ARBA" id="ARBA00009902"/>
    </source>
</evidence>
<dbReference type="Proteomes" id="UP001528411">
    <property type="component" value="Unassembled WGS sequence"/>
</dbReference>
<dbReference type="SUPFAM" id="SSF75005">
    <property type="entry name" value="Arabinanase/levansucrase/invertase"/>
    <property type="match status" value="1"/>
</dbReference>
<dbReference type="RefSeq" id="WP_272179420.1">
    <property type="nucleotide sequence ID" value="NZ_JAQOMS010000002.1"/>
</dbReference>
<evidence type="ECO:0000313" key="6">
    <source>
        <dbReference type="Proteomes" id="UP001528411"/>
    </source>
</evidence>
<keyword evidence="2 5" id="KW-0378">Hydrolase</keyword>
<protein>
    <submittedName>
        <fullName evidence="5">Glycoside hydrolase family 32 protein</fullName>
    </submittedName>
</protein>
<proteinExistence type="inferred from homology"/>
<comment type="caution">
    <text evidence="5">The sequence shown here is derived from an EMBL/GenBank/DDBJ whole genome shotgun (WGS) entry which is preliminary data.</text>
</comment>
<keyword evidence="6" id="KW-1185">Reference proteome</keyword>
<dbReference type="SMART" id="SM00640">
    <property type="entry name" value="Glyco_32"/>
    <property type="match status" value="1"/>
</dbReference>
<reference evidence="5 6" key="1">
    <citation type="submission" date="2023-01" db="EMBL/GenBank/DDBJ databases">
        <title>Psychrosphaera sp. nov., isolated from marine algae.</title>
        <authorList>
            <person name="Bayburt H."/>
            <person name="Choi B.J."/>
            <person name="Kim J.M."/>
            <person name="Choi D.G."/>
            <person name="Jeon C.O."/>
        </authorList>
    </citation>
    <scope>NUCLEOTIDE SEQUENCE [LARGE SCALE GENOMIC DNA]</scope>
    <source>
        <strain evidence="5 6">G1-22</strain>
    </source>
</reference>
<comment type="similarity">
    <text evidence="1">Belongs to the glycosyl hydrolase 32 family.</text>
</comment>
<dbReference type="PANTHER" id="PTHR42800">
    <property type="entry name" value="EXOINULINASE INUD (AFU_ORTHOLOGUE AFUA_5G00480)"/>
    <property type="match status" value="1"/>
</dbReference>
<evidence type="ECO:0000313" key="5">
    <source>
        <dbReference type="EMBL" id="MDC2887594.1"/>
    </source>
</evidence>
<dbReference type="CDD" id="cd18622">
    <property type="entry name" value="GH32_Inu-like"/>
    <property type="match status" value="1"/>
</dbReference>
<dbReference type="Pfam" id="PF00251">
    <property type="entry name" value="Glyco_hydro_32N"/>
    <property type="match status" value="1"/>
</dbReference>
<organism evidence="5 6">
    <name type="scientific">Psychrosphaera algicola</name>
    <dbReference type="NCBI Taxonomy" id="3023714"/>
    <lineage>
        <taxon>Bacteria</taxon>
        <taxon>Pseudomonadati</taxon>
        <taxon>Pseudomonadota</taxon>
        <taxon>Gammaproteobacteria</taxon>
        <taxon>Alteromonadales</taxon>
        <taxon>Pseudoalteromonadaceae</taxon>
        <taxon>Psychrosphaera</taxon>
    </lineage>
</organism>
<evidence type="ECO:0000256" key="2">
    <source>
        <dbReference type="ARBA" id="ARBA00022801"/>
    </source>
</evidence>
<sequence>MKNTEEKQFTEQWRPLNHFTPQENWMNDPNGLVYYDGLYHLFYQHNPKAHVWGNMSWGHAVSTDLLNWQEKPVALLPDVNENKQGLGYIFSGSVVVDWNNTSGFQQGEHPPLVAIFTHHSEQAVQCQSIAYSNDAGETWTKFEGNPVIENPGIRDFRDPKVFWHQESKQWVMVLAAGQVVKLFGSTDLKSWQFLSDFGEDVGSHAGEWECPDLFQLTTEDGETKWVLIVSINPGGPNGGCGTQYFVGEFNGNRFETDHDNVKWFDYGPDNYAGVTFDGLQRVDGRRIMIGWMSNWTYAGDLPTYPWSGAMALPRELTLLSTSNGHLLANKPVNQYQNSMVEVTRNKST</sequence>
<dbReference type="EMBL" id="JAQOMS010000002">
    <property type="protein sequence ID" value="MDC2887594.1"/>
    <property type="molecule type" value="Genomic_DNA"/>
</dbReference>
<evidence type="ECO:0000259" key="4">
    <source>
        <dbReference type="Pfam" id="PF00251"/>
    </source>
</evidence>